<feature type="compositionally biased region" description="Acidic residues" evidence="2">
    <location>
        <begin position="58"/>
        <end position="69"/>
    </location>
</feature>
<sequence>MEQYSQSALSLLMPFRSQSDFVPIGLCTQLHTAQSVNDDLQSVTEAYCPPDCVRVQEPDDDSDEEEGSDDIPFPSFFNQLDEDVTDEEFMFLEATMQGYSFDSIMLKRKKQTEDADTVKLPIPTNDCEDPLGAEGDFVEYTVHIQSHTVADATGAGIGHGQKPFHIRDIVEVLLTKTTARAREAIFEYNKGAKVHEANGSIASILEWASAGKLDPLQRRAFEAIISAFLLTFYDEVVDEENDGLIEVTVIEKYRNTKKNLKRLKGGEGTQLICLVHGPGGSGKTTVINLTTAYAREFCKLIGSEFTSRTIVITALSGVAATLLHGETTHSAIGINRRTVEDVDFLQGWDGTRSVIIDEVSFACEGHINKIYKNLQDIKGNTFKSFGGLNMVFAGDFSQLTPPKRDPLYKRECAAFQVACHYNWERDMVNTTVFEQFCVANAPADADDVYMGAIMILMDSIEMYNDHKQYVPVTSNRIKKHFWTTCGESDCDMDNRRVDPALKMYYNCPLMLTKNEDVPNGQANGSRVFLCKVHIKPREQPFIIKLHCGVRIRVFRVTQIDRITVKHEMKDMLPRCFDVKTHGVSFKCKMKIEKEKIEVRMKGIQFPLVSNSATTGHKLQGYTASQLLVWNWHYADNWVYVVLSRVREMKGLFLRKPLSLDLTKYQMPDEMVHMLETFSRYIPFDSVSADNYDEMLQSEAAFN</sequence>
<accession>A0A9N8EJG6</accession>
<dbReference type="SUPFAM" id="SSF52540">
    <property type="entry name" value="P-loop containing nucleoside triphosphate hydrolases"/>
    <property type="match status" value="2"/>
</dbReference>
<dbReference type="OrthoDB" id="10071389at2759"/>
<organism evidence="4 5">
    <name type="scientific">Seminavis robusta</name>
    <dbReference type="NCBI Taxonomy" id="568900"/>
    <lineage>
        <taxon>Eukaryota</taxon>
        <taxon>Sar</taxon>
        <taxon>Stramenopiles</taxon>
        <taxon>Ochrophyta</taxon>
        <taxon>Bacillariophyta</taxon>
        <taxon>Bacillariophyceae</taxon>
        <taxon>Bacillariophycidae</taxon>
        <taxon>Naviculales</taxon>
        <taxon>Naviculaceae</taxon>
        <taxon>Seminavis</taxon>
    </lineage>
</organism>
<dbReference type="InterPro" id="IPR010285">
    <property type="entry name" value="DNA_helicase_pif1-like_DEAD"/>
</dbReference>
<dbReference type="GO" id="GO:0043139">
    <property type="term" value="F:5'-3' DNA helicase activity"/>
    <property type="evidence" value="ECO:0007669"/>
    <property type="project" value="UniProtKB-EC"/>
</dbReference>
<dbReference type="GO" id="GO:0016787">
    <property type="term" value="F:hydrolase activity"/>
    <property type="evidence" value="ECO:0007669"/>
    <property type="project" value="UniProtKB-KW"/>
</dbReference>
<comment type="cofactor">
    <cofactor evidence="1">
        <name>Mg(2+)</name>
        <dbReference type="ChEBI" id="CHEBI:18420"/>
    </cofactor>
</comment>
<keyword evidence="1" id="KW-0227">DNA damage</keyword>
<keyword evidence="1 4" id="KW-0347">Helicase</keyword>
<reference evidence="4" key="1">
    <citation type="submission" date="2020-06" db="EMBL/GenBank/DDBJ databases">
        <authorList>
            <consortium name="Plant Systems Biology data submission"/>
        </authorList>
    </citation>
    <scope>NUCLEOTIDE SEQUENCE</scope>
    <source>
        <strain evidence="4">D6</strain>
    </source>
</reference>
<dbReference type="GO" id="GO:0006310">
    <property type="term" value="P:DNA recombination"/>
    <property type="evidence" value="ECO:0007669"/>
    <property type="project" value="UniProtKB-KW"/>
</dbReference>
<keyword evidence="1" id="KW-0234">DNA repair</keyword>
<dbReference type="EC" id="5.6.2.3" evidence="1"/>
<dbReference type="PANTHER" id="PTHR47642:SF6">
    <property type="entry name" value="ATP-DEPENDENT DNA HELICASE"/>
    <property type="match status" value="1"/>
</dbReference>
<comment type="caution">
    <text evidence="4">The sequence shown here is derived from an EMBL/GenBank/DDBJ whole genome shotgun (WGS) entry which is preliminary data.</text>
</comment>
<dbReference type="AlphaFoldDB" id="A0A9N8EJG6"/>
<evidence type="ECO:0000313" key="4">
    <source>
        <dbReference type="EMBL" id="CAB9520229.1"/>
    </source>
</evidence>
<evidence type="ECO:0000313" key="5">
    <source>
        <dbReference type="Proteomes" id="UP001153069"/>
    </source>
</evidence>
<comment type="similarity">
    <text evidence="1">Belongs to the helicase family.</text>
</comment>
<keyword evidence="1" id="KW-0067">ATP-binding</keyword>
<dbReference type="EMBL" id="CAICTM010001082">
    <property type="protein sequence ID" value="CAB9520229.1"/>
    <property type="molecule type" value="Genomic_DNA"/>
</dbReference>
<dbReference type="GO" id="GO:0005524">
    <property type="term" value="F:ATP binding"/>
    <property type="evidence" value="ECO:0007669"/>
    <property type="project" value="UniProtKB-KW"/>
</dbReference>
<gene>
    <name evidence="4" type="ORF">SEMRO_1084_G239500.1</name>
</gene>
<dbReference type="InterPro" id="IPR051055">
    <property type="entry name" value="PIF1_helicase"/>
</dbReference>
<keyword evidence="5" id="KW-1185">Reference proteome</keyword>
<evidence type="ECO:0000259" key="3">
    <source>
        <dbReference type="Pfam" id="PF05970"/>
    </source>
</evidence>
<dbReference type="PANTHER" id="PTHR47642">
    <property type="entry name" value="ATP-DEPENDENT DNA HELICASE"/>
    <property type="match status" value="1"/>
</dbReference>
<protein>
    <recommendedName>
        <fullName evidence="1">ATP-dependent DNA helicase</fullName>
        <ecNumber evidence="1">5.6.2.3</ecNumber>
    </recommendedName>
</protein>
<dbReference type="InterPro" id="IPR027417">
    <property type="entry name" value="P-loop_NTPase"/>
</dbReference>
<evidence type="ECO:0000256" key="1">
    <source>
        <dbReference type="RuleBase" id="RU363044"/>
    </source>
</evidence>
<comment type="catalytic activity">
    <reaction evidence="1">
        <text>ATP + H2O = ADP + phosphate + H(+)</text>
        <dbReference type="Rhea" id="RHEA:13065"/>
        <dbReference type="ChEBI" id="CHEBI:15377"/>
        <dbReference type="ChEBI" id="CHEBI:15378"/>
        <dbReference type="ChEBI" id="CHEBI:30616"/>
        <dbReference type="ChEBI" id="CHEBI:43474"/>
        <dbReference type="ChEBI" id="CHEBI:456216"/>
        <dbReference type="EC" id="5.6.2.3"/>
    </reaction>
</comment>
<dbReference type="Gene3D" id="3.40.50.300">
    <property type="entry name" value="P-loop containing nucleotide triphosphate hydrolases"/>
    <property type="match status" value="1"/>
</dbReference>
<dbReference type="GO" id="GO:0006281">
    <property type="term" value="P:DNA repair"/>
    <property type="evidence" value="ECO:0007669"/>
    <property type="project" value="UniProtKB-KW"/>
</dbReference>
<evidence type="ECO:0000256" key="2">
    <source>
        <dbReference type="SAM" id="MobiDB-lite"/>
    </source>
</evidence>
<dbReference type="GO" id="GO:0000723">
    <property type="term" value="P:telomere maintenance"/>
    <property type="evidence" value="ECO:0007669"/>
    <property type="project" value="InterPro"/>
</dbReference>
<keyword evidence="1" id="KW-0547">Nucleotide-binding</keyword>
<keyword evidence="1" id="KW-0233">DNA recombination</keyword>
<name>A0A9N8EJG6_9STRA</name>
<feature type="domain" description="DNA helicase Pif1-like DEAD-box helicase" evidence="3">
    <location>
        <begin position="274"/>
        <end position="427"/>
    </location>
</feature>
<feature type="region of interest" description="Disordered" evidence="2">
    <location>
        <begin position="51"/>
        <end position="76"/>
    </location>
</feature>
<keyword evidence="1" id="KW-0378">Hydrolase</keyword>
<dbReference type="Proteomes" id="UP001153069">
    <property type="component" value="Unassembled WGS sequence"/>
</dbReference>
<proteinExistence type="inferred from homology"/>
<dbReference type="Pfam" id="PF05970">
    <property type="entry name" value="PIF1"/>
    <property type="match status" value="1"/>
</dbReference>